<evidence type="ECO:0000256" key="2">
    <source>
        <dbReference type="SAM" id="Phobius"/>
    </source>
</evidence>
<feature type="compositionally biased region" description="Low complexity" evidence="1">
    <location>
        <begin position="1019"/>
        <end position="1031"/>
    </location>
</feature>
<dbReference type="Gene3D" id="2.60.120.260">
    <property type="entry name" value="Galactose-binding domain-like"/>
    <property type="match status" value="2"/>
</dbReference>
<gene>
    <name evidence="5" type="ORF">ERS852382_00790</name>
</gene>
<sequence>MKIRKPLAALLATATMAALAATSGAATALAIENPTVTVHLDQTGCTENTNNTNCQITHGSTGFLYGLTDDGVSSDTTLNGLSLDSNSVLVGKSPDGVQHPNGDVLNTTDQWKRNGGGEIQVYMKEAYKNFPYVAYGDGGMDGDYVPKLKEMVTKFNTKYPDLKDDIVWIPFNEPDISDANYYNLTNYNSKYDSVRTKFFEDWNKAVEAIRSVYPQARIGGPNNSAYSDRFYRDFFQNAKEHGTVPDVVTWHELGSGFGSYLSNFQKWKTLEKDVLSDYAPPENTGLKQGQTIKVSINEYAWKDQNGKAIEQVKPGRLLQYVARFEKTGAQGALPYWYPAGDLDWLVTKNNQVTGSYWLYYWYGLMKGDLLKVDLPDENGKPQVLASYNKDSNQTQILLGGSNESSYSTTLNLSALPDKYPNGAHVTIYATDSTAPANLSNVSVNVPAASDGPYVVAEQDLSIANGQASLPLNNLKGDSAYYAVIAPATSQGKVSNSTVEAEYARRNGTAKVTYGNASGYSGTGYVEGADATASSDFFVDSKKNGYNEVMLRYSAPKADGQNAKRTVTLKINPNENSARNDAQELTLQLPETKDANTWQTAKVRIYMPLGLNQITVEGYGTQGMLIDSVSTASADDSSVTRYEAEDSSNTFNGSAKASTDNNASNGRIVGNVGNGANNWFQFNKVTVPEDGNYTLTIGYAQWEYTANNTWQIVNRWADMSVNGETSKHLVFANTRGWSNFWTTSVRVNLKKGENTIRFGNANTGTASESGKASGWAPNFDYIQVAPTVDSSSVKYTTADGSEIKSITSLTAKANGLKDGVLTLTEGDSVDVDVNIKPINATDATLVWASSDSSVATAEEQEDADGIATQSAKLVDSRTIHALKAGETTFTVTPAVNAENGVSATFKVIVTAKEPEPVSADKSKLQAAVDEAGKLDEKDYTADSWKVFTGQLESAKKVLADENATQDDVDSALKTLKDAQSGLVKADSGSTGGSTSGGSSAGNTGNTGNIGNTGNTGSGGSHDASAASTGAANGNDSANGGQLGLVSTGAGIALVAGVAALLAVAGAVIAVLRRRNAI</sequence>
<organism evidence="5 6">
    <name type="scientific">Bifidobacterium adolescentis</name>
    <dbReference type="NCBI Taxonomy" id="1680"/>
    <lineage>
        <taxon>Bacteria</taxon>
        <taxon>Bacillati</taxon>
        <taxon>Actinomycetota</taxon>
        <taxon>Actinomycetes</taxon>
        <taxon>Bifidobacteriales</taxon>
        <taxon>Bifidobacteriaceae</taxon>
        <taxon>Bifidobacterium</taxon>
    </lineage>
</organism>
<dbReference type="AlphaFoldDB" id="A0A173Y0B8"/>
<dbReference type="InterPro" id="IPR017853">
    <property type="entry name" value="GH"/>
</dbReference>
<feature type="chain" id="PRO_5044057134" evidence="3">
    <location>
        <begin position="21"/>
        <end position="1076"/>
    </location>
</feature>
<dbReference type="Gene3D" id="1.20.1270.70">
    <property type="entry name" value="Designed single chain three-helix bundle"/>
    <property type="match status" value="1"/>
</dbReference>
<dbReference type="Gene3D" id="2.60.40.1080">
    <property type="match status" value="1"/>
</dbReference>
<dbReference type="Pfam" id="PF07554">
    <property type="entry name" value="FIVAR"/>
    <property type="match status" value="1"/>
</dbReference>
<reference evidence="5 6" key="1">
    <citation type="submission" date="2015-09" db="EMBL/GenBank/DDBJ databases">
        <authorList>
            <consortium name="Pathogen Informatics"/>
        </authorList>
    </citation>
    <scope>NUCLEOTIDE SEQUENCE [LARGE SCALE GENOMIC DNA]</scope>
    <source>
        <strain evidence="5 6">2789STDY5608824</strain>
    </source>
</reference>
<keyword evidence="5" id="KW-0378">Hydrolase</keyword>
<feature type="transmembrane region" description="Helical" evidence="2">
    <location>
        <begin position="1050"/>
        <end position="1070"/>
    </location>
</feature>
<evidence type="ECO:0000313" key="6">
    <source>
        <dbReference type="Proteomes" id="UP000095647"/>
    </source>
</evidence>
<keyword evidence="3" id="KW-0732">Signal</keyword>
<evidence type="ECO:0000256" key="1">
    <source>
        <dbReference type="SAM" id="MobiDB-lite"/>
    </source>
</evidence>
<feature type="compositionally biased region" description="Low complexity" evidence="1">
    <location>
        <begin position="999"/>
        <end position="1011"/>
    </location>
</feature>
<evidence type="ECO:0000259" key="4">
    <source>
        <dbReference type="PROSITE" id="PS51175"/>
    </source>
</evidence>
<dbReference type="SUPFAM" id="SSF51445">
    <property type="entry name" value="(Trans)glycosidases"/>
    <property type="match status" value="1"/>
</dbReference>
<dbReference type="PROSITE" id="PS51175">
    <property type="entry name" value="CBM6"/>
    <property type="match status" value="2"/>
</dbReference>
<protein>
    <submittedName>
        <fullName evidence="5">Subtilisin family peptidase</fullName>
        <ecNumber evidence="5">3.4.21.96</ecNumber>
    </submittedName>
</protein>
<proteinExistence type="predicted"/>
<accession>A0A173Y0B8</accession>
<keyword evidence="2" id="KW-0812">Transmembrane</keyword>
<dbReference type="InterPro" id="IPR005084">
    <property type="entry name" value="CBM6"/>
</dbReference>
<dbReference type="GO" id="GO:0016787">
    <property type="term" value="F:hydrolase activity"/>
    <property type="evidence" value="ECO:0007669"/>
    <property type="project" value="UniProtKB-KW"/>
</dbReference>
<keyword evidence="2" id="KW-1133">Transmembrane helix</keyword>
<feature type="domain" description="CBM6" evidence="4">
    <location>
        <begin position="496"/>
        <end position="631"/>
    </location>
</feature>
<dbReference type="InterPro" id="IPR008979">
    <property type="entry name" value="Galactose-bd-like_sf"/>
</dbReference>
<dbReference type="Proteomes" id="UP000095647">
    <property type="component" value="Unassembled WGS sequence"/>
</dbReference>
<evidence type="ECO:0000313" key="5">
    <source>
        <dbReference type="EMBL" id="CUN56557.1"/>
    </source>
</evidence>
<dbReference type="CDD" id="cd04081">
    <property type="entry name" value="CBM35_galactosidase-like"/>
    <property type="match status" value="1"/>
</dbReference>
<name>A0A173Y0B8_BIFAD</name>
<dbReference type="RefSeq" id="WP_003808534.1">
    <property type="nucleotide sequence ID" value="NZ_CYYI01000002.1"/>
</dbReference>
<feature type="compositionally biased region" description="Gly residues" evidence="1">
    <location>
        <begin position="988"/>
        <end position="998"/>
    </location>
</feature>
<keyword evidence="2" id="KW-0472">Membrane</keyword>
<dbReference type="Gene3D" id="3.20.20.80">
    <property type="entry name" value="Glycosidases"/>
    <property type="match status" value="1"/>
</dbReference>
<feature type="region of interest" description="Disordered" evidence="1">
    <location>
        <begin position="982"/>
        <end position="1031"/>
    </location>
</feature>
<dbReference type="EC" id="3.4.21.96" evidence="5"/>
<feature type="domain" description="CBM6" evidence="4">
    <location>
        <begin position="639"/>
        <end position="784"/>
    </location>
</feature>
<dbReference type="EMBL" id="CYYI01000002">
    <property type="protein sequence ID" value="CUN56557.1"/>
    <property type="molecule type" value="Genomic_DNA"/>
</dbReference>
<evidence type="ECO:0000256" key="3">
    <source>
        <dbReference type="SAM" id="SignalP"/>
    </source>
</evidence>
<feature type="signal peptide" evidence="3">
    <location>
        <begin position="1"/>
        <end position="20"/>
    </location>
</feature>
<dbReference type="GO" id="GO:0030246">
    <property type="term" value="F:carbohydrate binding"/>
    <property type="evidence" value="ECO:0007669"/>
    <property type="project" value="InterPro"/>
</dbReference>
<dbReference type="SUPFAM" id="SSF49785">
    <property type="entry name" value="Galactose-binding domain-like"/>
    <property type="match status" value="2"/>
</dbReference>